<comment type="caution">
    <text evidence="2">The sequence shown here is derived from an EMBL/GenBank/DDBJ whole genome shotgun (WGS) entry which is preliminary data.</text>
</comment>
<reference evidence="2" key="1">
    <citation type="submission" date="2021-06" db="EMBL/GenBank/DDBJ databases">
        <title>Comparative genomics, transcriptomics and evolutionary studies reveal genomic signatures of adaptation to plant cell wall in hemibiotrophic fungi.</title>
        <authorList>
            <consortium name="DOE Joint Genome Institute"/>
            <person name="Baroncelli R."/>
            <person name="Diaz J.F."/>
            <person name="Benocci T."/>
            <person name="Peng M."/>
            <person name="Battaglia E."/>
            <person name="Haridas S."/>
            <person name="Andreopoulos W."/>
            <person name="Labutti K."/>
            <person name="Pangilinan J."/>
            <person name="Floch G.L."/>
            <person name="Makela M.R."/>
            <person name="Henrissat B."/>
            <person name="Grigoriev I.V."/>
            <person name="Crouch J.A."/>
            <person name="De Vries R.P."/>
            <person name="Sukno S.A."/>
            <person name="Thon M.R."/>
        </authorList>
    </citation>
    <scope>NUCLEOTIDE SEQUENCE</scope>
    <source>
        <strain evidence="2">CBS 102054</strain>
    </source>
</reference>
<dbReference type="RefSeq" id="XP_060450085.1">
    <property type="nucleotide sequence ID" value="XM_060589737.1"/>
</dbReference>
<evidence type="ECO:0008006" key="4">
    <source>
        <dbReference type="Google" id="ProtNLM"/>
    </source>
</evidence>
<dbReference type="EMBL" id="JAHMHQ010000003">
    <property type="protein sequence ID" value="KAK1641478.1"/>
    <property type="molecule type" value="Genomic_DNA"/>
</dbReference>
<dbReference type="Pfam" id="PF00797">
    <property type="entry name" value="Acetyltransf_2"/>
    <property type="match status" value="1"/>
</dbReference>
<dbReference type="InterPro" id="IPR053710">
    <property type="entry name" value="Arylamine_NAT_domain_sf"/>
</dbReference>
<dbReference type="PANTHER" id="PTHR11786:SF0">
    <property type="entry name" value="ARYLAMINE N-ACETYLTRANSFERASE 4-RELATED"/>
    <property type="match status" value="1"/>
</dbReference>
<gene>
    <name evidence="2" type="ORF">BDP81DRAFT_419046</name>
</gene>
<comment type="similarity">
    <text evidence="1">Belongs to the arylamine N-acetyltransferase family.</text>
</comment>
<dbReference type="AlphaFoldDB" id="A0AAJ0A2U0"/>
<dbReference type="GeneID" id="85474599"/>
<evidence type="ECO:0000313" key="3">
    <source>
        <dbReference type="Proteomes" id="UP001243989"/>
    </source>
</evidence>
<dbReference type="SUPFAM" id="SSF54001">
    <property type="entry name" value="Cysteine proteinases"/>
    <property type="match status" value="1"/>
</dbReference>
<keyword evidence="3" id="KW-1185">Reference proteome</keyword>
<protein>
    <recommendedName>
        <fullName evidence="4">Arylamine N-acetyltransferase</fullName>
    </recommendedName>
</protein>
<dbReference type="InterPro" id="IPR038765">
    <property type="entry name" value="Papain-like_cys_pep_sf"/>
</dbReference>
<sequence length="193" mass="22143">MVSLVGFPDKMHYMIDVAFGGDGATKPIPLTHDQALQNLGTQEVRLVQDHIANQVFRTEASKLWIYQYRNGLAKELNSFYAFSEGEFLEADFKVVNWYTSTSHDSFPKFRLSVVKFLGKRANLEDWAEGDEEIIGKRMLVGSVLKEKLGGKTRIVKDCQHESDRVKALEDWFGIQLTTEEKASIKRHWTEIRS</sequence>
<organism evidence="2 3">
    <name type="scientific">Colletotrichum phormii</name>
    <dbReference type="NCBI Taxonomy" id="359342"/>
    <lineage>
        <taxon>Eukaryota</taxon>
        <taxon>Fungi</taxon>
        <taxon>Dikarya</taxon>
        <taxon>Ascomycota</taxon>
        <taxon>Pezizomycotina</taxon>
        <taxon>Sordariomycetes</taxon>
        <taxon>Hypocreomycetidae</taxon>
        <taxon>Glomerellales</taxon>
        <taxon>Glomerellaceae</taxon>
        <taxon>Colletotrichum</taxon>
        <taxon>Colletotrichum acutatum species complex</taxon>
    </lineage>
</organism>
<dbReference type="Gene3D" id="3.30.2140.20">
    <property type="match status" value="1"/>
</dbReference>
<name>A0AAJ0A2U0_9PEZI</name>
<dbReference type="Proteomes" id="UP001243989">
    <property type="component" value="Unassembled WGS sequence"/>
</dbReference>
<dbReference type="GO" id="GO:0016407">
    <property type="term" value="F:acetyltransferase activity"/>
    <property type="evidence" value="ECO:0007669"/>
    <property type="project" value="InterPro"/>
</dbReference>
<evidence type="ECO:0000313" key="2">
    <source>
        <dbReference type="EMBL" id="KAK1641478.1"/>
    </source>
</evidence>
<evidence type="ECO:0000256" key="1">
    <source>
        <dbReference type="ARBA" id="ARBA00006547"/>
    </source>
</evidence>
<accession>A0AAJ0A2U0</accession>
<dbReference type="InterPro" id="IPR001447">
    <property type="entry name" value="Arylamine_N-AcTrfase"/>
</dbReference>
<dbReference type="PANTHER" id="PTHR11786">
    <property type="entry name" value="N-HYDROXYARYLAMINE O-ACETYLTRANSFERASE"/>
    <property type="match status" value="1"/>
</dbReference>
<proteinExistence type="inferred from homology"/>